<gene>
    <name evidence="5" type="ORF">Esi_0130_0017</name>
</gene>
<dbReference type="InterPro" id="IPR019396">
    <property type="entry name" value="TM_Fragile-X-F-assoc"/>
</dbReference>
<feature type="region of interest" description="Disordered" evidence="2">
    <location>
        <begin position="465"/>
        <end position="487"/>
    </location>
</feature>
<feature type="transmembrane region" description="Helical" evidence="3">
    <location>
        <begin position="300"/>
        <end position="322"/>
    </location>
</feature>
<feature type="region of interest" description="Disordered" evidence="2">
    <location>
        <begin position="682"/>
        <end position="720"/>
    </location>
</feature>
<feature type="region of interest" description="Disordered" evidence="2">
    <location>
        <begin position="514"/>
        <end position="641"/>
    </location>
</feature>
<name>D7FJ86_ECTSI</name>
<dbReference type="STRING" id="2880.D7FJ86"/>
<dbReference type="PROSITE" id="PS50089">
    <property type="entry name" value="ZF_RING_2"/>
    <property type="match status" value="1"/>
</dbReference>
<reference evidence="5 6" key="1">
    <citation type="journal article" date="2010" name="Nature">
        <title>The Ectocarpus genome and the independent evolution of multicellularity in brown algae.</title>
        <authorList>
            <person name="Cock J.M."/>
            <person name="Sterck L."/>
            <person name="Rouze P."/>
            <person name="Scornet D."/>
            <person name="Allen A.E."/>
            <person name="Amoutzias G."/>
            <person name="Anthouard V."/>
            <person name="Artiguenave F."/>
            <person name="Aury J.M."/>
            <person name="Badger J.H."/>
            <person name="Beszteri B."/>
            <person name="Billiau K."/>
            <person name="Bonnet E."/>
            <person name="Bothwell J.H."/>
            <person name="Bowler C."/>
            <person name="Boyen C."/>
            <person name="Brownlee C."/>
            <person name="Carrano C.J."/>
            <person name="Charrier B."/>
            <person name="Cho G.Y."/>
            <person name="Coelho S.M."/>
            <person name="Collen J."/>
            <person name="Corre E."/>
            <person name="Da Silva C."/>
            <person name="Delage L."/>
            <person name="Delaroque N."/>
            <person name="Dittami S.M."/>
            <person name="Doulbeau S."/>
            <person name="Elias M."/>
            <person name="Farnham G."/>
            <person name="Gachon C.M."/>
            <person name="Gschloessl B."/>
            <person name="Heesch S."/>
            <person name="Jabbari K."/>
            <person name="Jubin C."/>
            <person name="Kawai H."/>
            <person name="Kimura K."/>
            <person name="Kloareg B."/>
            <person name="Kupper F.C."/>
            <person name="Lang D."/>
            <person name="Le Bail A."/>
            <person name="Leblanc C."/>
            <person name="Lerouge P."/>
            <person name="Lohr M."/>
            <person name="Lopez P.J."/>
            <person name="Martens C."/>
            <person name="Maumus F."/>
            <person name="Michel G."/>
            <person name="Miranda-Saavedra D."/>
            <person name="Morales J."/>
            <person name="Moreau H."/>
            <person name="Motomura T."/>
            <person name="Nagasato C."/>
            <person name="Napoli C.A."/>
            <person name="Nelson D.R."/>
            <person name="Nyvall-Collen P."/>
            <person name="Peters A.F."/>
            <person name="Pommier C."/>
            <person name="Potin P."/>
            <person name="Poulain J."/>
            <person name="Quesneville H."/>
            <person name="Read B."/>
            <person name="Rensing S.A."/>
            <person name="Ritter A."/>
            <person name="Rousvoal S."/>
            <person name="Samanta M."/>
            <person name="Samson G."/>
            <person name="Schroeder D.C."/>
            <person name="Segurens B."/>
            <person name="Strittmatter M."/>
            <person name="Tonon T."/>
            <person name="Tregear J.W."/>
            <person name="Valentin K."/>
            <person name="von Dassow P."/>
            <person name="Yamagishi T."/>
            <person name="Van de Peer Y."/>
            <person name="Wincker P."/>
        </authorList>
    </citation>
    <scope>NUCLEOTIDE SEQUENCE [LARGE SCALE GENOMIC DNA]</scope>
    <source>
        <strain evidence="6">Ec32 / CCAP1310/4</strain>
    </source>
</reference>
<dbReference type="GO" id="GO:0008270">
    <property type="term" value="F:zinc ion binding"/>
    <property type="evidence" value="ECO:0007669"/>
    <property type="project" value="UniProtKB-KW"/>
</dbReference>
<feature type="compositionally biased region" description="Low complexity" evidence="2">
    <location>
        <begin position="894"/>
        <end position="913"/>
    </location>
</feature>
<feature type="compositionally biased region" description="Low complexity" evidence="2">
    <location>
        <begin position="934"/>
        <end position="951"/>
    </location>
</feature>
<evidence type="ECO:0000313" key="6">
    <source>
        <dbReference type="Proteomes" id="UP000002630"/>
    </source>
</evidence>
<keyword evidence="3" id="KW-0472">Membrane</keyword>
<dbReference type="Pfam" id="PF10269">
    <property type="entry name" value="Tmemb_185A"/>
    <property type="match status" value="2"/>
</dbReference>
<feature type="transmembrane region" description="Helical" evidence="3">
    <location>
        <begin position="76"/>
        <end position="98"/>
    </location>
</feature>
<feature type="transmembrane region" description="Helical" evidence="3">
    <location>
        <begin position="224"/>
        <end position="249"/>
    </location>
</feature>
<evidence type="ECO:0000313" key="5">
    <source>
        <dbReference type="EMBL" id="CBJ28992.1"/>
    </source>
</evidence>
<feature type="region of interest" description="Disordered" evidence="2">
    <location>
        <begin position="863"/>
        <end position="969"/>
    </location>
</feature>
<sequence length="969" mass="101361">MATTTRAATTILPLELGDISDERREQLELRRQREMARQQESRSGTGSFRWSPIAMIPAHLCVLVFLVFLLEKLEGGIGWPWAAVLSPLWITDAVFIVIKSKELRKILRTTVHVPSETYALFPPLGGIIDHLGVAAAKVTLAYRLEGKVDWSLLLLFTPMWACVLLAGTLRCITPPHPQVIAEHASLHRAGAFFTGLFHLVARGAQPVLIVLKVDGQLEGPWSSVFIPLWMFMGAIALGGSALCCCAPTVSRGVIPEIRPLLIRGMLLCSVGTFSLAFCALLFLVFLTLELDNNENFSPRTILAPLIALYALILVFLPLLLLVTRHYVRTMRTAEEQFRQANDPNGGGGMDASSTAFGGVDDVEAGRGVRGSPPIGGAEEEEGAGTGPEGGRRRRRRGSSVMAPTILMRESSMLFRRASASFCRRLGEADGSLMNPDVTAFEVRFRAVELADWGRRGGRFRSRDSDIAAIDDGGGSEERGERVPQRSSRSFHVLQDCFPHARGAVRRGGQRFTAAVTGSSSREGHERFSVSSGRQLAGAEKEGSPRPRGEDGATSKRTPEDDRHDQCLLPGDSGTHSVTDSYDLNSFGSFVDSDEDSHEVGLSIDGDEEDEPRDGGGGGGAIDGSSFHESLPATTTEPPEILLGFGSAHGAAAFSLHGGSGSGHGLCHGSAAAAGAGAWAGAGAGGGGLATSRHRWSAERGTSSRRGAGSSIHGGAGGMPRRLSWPGELSLASVGGDEVDVAAVTASDAEAGRGGVATGGSSGPLAAAAAAAAPSRREHSTCYICCERRADAVMMECGHGGVCFTCATTLADSPPHLCPVCRKVIQEVFKLHEIREFGRVVVVPPASGGEVAVATAATAATPRRGGIGGELKVPESEGDPPTASNAAVGAAGLLTPSTSVPAPPSASASSMPVPGGVYVQRSGDAPAGVASSTARRGFSPSGPVSSPESGPRNTLEAQGMCDESNWLDPV</sequence>
<keyword evidence="1" id="KW-0863">Zinc-finger</keyword>
<dbReference type="OMA" id="SVASIMW"/>
<keyword evidence="6" id="KW-1185">Reference proteome</keyword>
<dbReference type="InterPro" id="IPR001841">
    <property type="entry name" value="Znf_RING"/>
</dbReference>
<feature type="compositionally biased region" description="Basic and acidic residues" evidence="2">
    <location>
        <begin position="538"/>
        <end position="565"/>
    </location>
</feature>
<dbReference type="InParanoid" id="D7FJ86"/>
<proteinExistence type="predicted"/>
<feature type="transmembrane region" description="Helical" evidence="3">
    <location>
        <begin position="150"/>
        <end position="173"/>
    </location>
</feature>
<dbReference type="InterPro" id="IPR013083">
    <property type="entry name" value="Znf_RING/FYVE/PHD"/>
</dbReference>
<feature type="transmembrane region" description="Helical" evidence="3">
    <location>
        <begin position="50"/>
        <end position="70"/>
    </location>
</feature>
<dbReference type="Proteomes" id="UP000002630">
    <property type="component" value="Linkage Group LG26"/>
</dbReference>
<dbReference type="SMART" id="SM00184">
    <property type="entry name" value="RING"/>
    <property type="match status" value="1"/>
</dbReference>
<feature type="region of interest" description="Disordered" evidence="2">
    <location>
        <begin position="362"/>
        <end position="401"/>
    </location>
</feature>
<feature type="compositionally biased region" description="Low complexity" evidence="2">
    <location>
        <begin position="698"/>
        <end position="710"/>
    </location>
</feature>
<dbReference type="Pfam" id="PF13920">
    <property type="entry name" value="zf-C3HC4_3"/>
    <property type="match status" value="1"/>
</dbReference>
<dbReference type="OrthoDB" id="207033at2759"/>
<feature type="transmembrane region" description="Helical" evidence="3">
    <location>
        <begin position="185"/>
        <end position="204"/>
    </location>
</feature>
<dbReference type="AlphaFoldDB" id="D7FJ86"/>
<keyword evidence="1" id="KW-0862">Zinc</keyword>
<dbReference type="Gene3D" id="3.30.40.10">
    <property type="entry name" value="Zinc/RING finger domain, C3HC4 (zinc finger)"/>
    <property type="match status" value="1"/>
</dbReference>
<organism evidence="5 6">
    <name type="scientific">Ectocarpus siliculosus</name>
    <name type="common">Brown alga</name>
    <name type="synonym">Conferva siliculosa</name>
    <dbReference type="NCBI Taxonomy" id="2880"/>
    <lineage>
        <taxon>Eukaryota</taxon>
        <taxon>Sar</taxon>
        <taxon>Stramenopiles</taxon>
        <taxon>Ochrophyta</taxon>
        <taxon>PX clade</taxon>
        <taxon>Phaeophyceae</taxon>
        <taxon>Ectocarpales</taxon>
        <taxon>Ectocarpaceae</taxon>
        <taxon>Ectocarpus</taxon>
    </lineage>
</organism>
<evidence type="ECO:0000256" key="1">
    <source>
        <dbReference type="PROSITE-ProRule" id="PRU00175"/>
    </source>
</evidence>
<feature type="transmembrane region" description="Helical" evidence="3">
    <location>
        <begin position="261"/>
        <end position="288"/>
    </location>
</feature>
<protein>
    <recommendedName>
        <fullName evidence="4">RING-type domain-containing protein</fullName>
    </recommendedName>
</protein>
<evidence type="ECO:0000256" key="2">
    <source>
        <dbReference type="SAM" id="MobiDB-lite"/>
    </source>
</evidence>
<dbReference type="SUPFAM" id="SSF57850">
    <property type="entry name" value="RING/U-box"/>
    <property type="match status" value="1"/>
</dbReference>
<dbReference type="EMBL" id="FN647939">
    <property type="protein sequence ID" value="CBJ28992.1"/>
    <property type="molecule type" value="Genomic_DNA"/>
</dbReference>
<keyword evidence="1" id="KW-0479">Metal-binding</keyword>
<feature type="domain" description="RING-type" evidence="4">
    <location>
        <begin position="781"/>
        <end position="821"/>
    </location>
</feature>
<dbReference type="EMBL" id="FN649751">
    <property type="protein sequence ID" value="CBJ28992.1"/>
    <property type="molecule type" value="Genomic_DNA"/>
</dbReference>
<accession>D7FJ86</accession>
<dbReference type="PANTHER" id="PTHR13568:SF9">
    <property type="entry name" value="TRANSMEMBRANE PROTEIN 203"/>
    <property type="match status" value="1"/>
</dbReference>
<feature type="transmembrane region" description="Helical" evidence="3">
    <location>
        <begin position="118"/>
        <end position="138"/>
    </location>
</feature>
<feature type="compositionally biased region" description="Polar residues" evidence="2">
    <location>
        <begin position="573"/>
        <end position="587"/>
    </location>
</feature>
<keyword evidence="3" id="KW-1133">Transmembrane helix</keyword>
<evidence type="ECO:0000259" key="4">
    <source>
        <dbReference type="PROSITE" id="PS50089"/>
    </source>
</evidence>
<dbReference type="PANTHER" id="PTHR13568">
    <property type="entry name" value="FAM11A, B PROTEIN"/>
    <property type="match status" value="1"/>
</dbReference>
<keyword evidence="3" id="KW-0812">Transmembrane</keyword>
<evidence type="ECO:0000256" key="3">
    <source>
        <dbReference type="SAM" id="Phobius"/>
    </source>
</evidence>